<gene>
    <name evidence="1" type="ORF">CPT_Moogle82</name>
</gene>
<dbReference type="EMBL" id="KM236239">
    <property type="protein sequence ID" value="AIW03819.1"/>
    <property type="molecule type" value="Genomic_DNA"/>
</dbReference>
<sequence length="68" mass="7763">MNETNVYKELYDTQKQVEMLKTTVMAVAERLIIATGINPQEATMDKLLDLVDEKFGVEPKQESEEVSE</sequence>
<dbReference type="RefSeq" id="YP_009145725.1">
    <property type="nucleotide sequence ID" value="NC_027293.1"/>
</dbReference>
<keyword evidence="2" id="KW-1185">Reference proteome</keyword>
<dbReference type="GeneID" id="24574021"/>
<evidence type="ECO:0000313" key="1">
    <source>
        <dbReference type="EMBL" id="AIW03819.1"/>
    </source>
</evidence>
<evidence type="ECO:0000313" key="2">
    <source>
        <dbReference type="Proteomes" id="UP000030203"/>
    </source>
</evidence>
<protein>
    <recommendedName>
        <fullName evidence="3">Tail fiber assembly protein</fullName>
    </recommendedName>
</protein>
<dbReference type="KEGG" id="vg:24574021"/>
<organism evidence="1 2">
    <name type="scientific">Citrobacter phage Moogle</name>
    <dbReference type="NCBI Taxonomy" id="1540094"/>
    <lineage>
        <taxon>Viruses</taxon>
        <taxon>Duplodnaviria</taxon>
        <taxon>Heunggongvirae</taxon>
        <taxon>Uroviricota</taxon>
        <taxon>Caudoviricetes</taxon>
        <taxon>Andersonviridae</taxon>
        <taxon>Ounavirinae</taxon>
        <taxon>Mooglevirus</taxon>
        <taxon>Mooglevirus moogle</taxon>
    </lineage>
</organism>
<name>A0A0A0RQ90_9CAUD</name>
<accession>A0A0A0RQ90</accession>
<proteinExistence type="predicted"/>
<dbReference type="OrthoDB" id="24454at10239"/>
<evidence type="ECO:0008006" key="3">
    <source>
        <dbReference type="Google" id="ProtNLM"/>
    </source>
</evidence>
<reference evidence="1 2" key="1">
    <citation type="journal article" date="2015" name="Genome Announc.">
        <title>Complete Genome Sequence of Citrobacter freundii Myophage Moogle.</title>
        <authorList>
            <person name="Nguyen Q.T."/>
            <person name="Luna A.J."/>
            <person name="Hernandez A.C."/>
            <person name="Kuty Everett G.F."/>
        </authorList>
    </citation>
    <scope>NUCLEOTIDE SEQUENCE [LARGE SCALE GENOMIC DNA]</scope>
</reference>
<dbReference type="Proteomes" id="UP000030203">
    <property type="component" value="Segment"/>
</dbReference>